<comment type="caution">
    <text evidence="2">The sequence shown here is derived from an EMBL/GenBank/DDBJ whole genome shotgun (WGS) entry which is preliminary data.</text>
</comment>
<keyword evidence="3" id="KW-1185">Reference proteome</keyword>
<organism evidence="2 3">
    <name type="scientific">Ohtaekwangia kribbensis</name>
    <dbReference type="NCBI Taxonomy" id="688913"/>
    <lineage>
        <taxon>Bacteria</taxon>
        <taxon>Pseudomonadati</taxon>
        <taxon>Bacteroidota</taxon>
        <taxon>Cytophagia</taxon>
        <taxon>Cytophagales</taxon>
        <taxon>Fulvivirgaceae</taxon>
        <taxon>Ohtaekwangia</taxon>
    </lineage>
</organism>
<dbReference type="RefSeq" id="WP_377586614.1">
    <property type="nucleotide sequence ID" value="NZ_JBHTKA010000016.1"/>
</dbReference>
<keyword evidence="1" id="KW-0472">Membrane</keyword>
<reference evidence="3" key="1">
    <citation type="journal article" date="2019" name="Int. J. Syst. Evol. Microbiol.">
        <title>The Global Catalogue of Microorganisms (GCM) 10K type strain sequencing project: providing services to taxonomists for standard genome sequencing and annotation.</title>
        <authorList>
            <consortium name="The Broad Institute Genomics Platform"/>
            <consortium name="The Broad Institute Genome Sequencing Center for Infectious Disease"/>
            <person name="Wu L."/>
            <person name="Ma J."/>
        </authorList>
    </citation>
    <scope>NUCLEOTIDE SEQUENCE [LARGE SCALE GENOMIC DNA]</scope>
    <source>
        <strain evidence="3">CCUG 58938</strain>
    </source>
</reference>
<protein>
    <submittedName>
        <fullName evidence="2">Uncharacterized protein</fullName>
    </submittedName>
</protein>
<accession>A0ABW3KBL6</accession>
<keyword evidence="1" id="KW-0812">Transmembrane</keyword>
<keyword evidence="1" id="KW-1133">Transmembrane helix</keyword>
<evidence type="ECO:0000256" key="1">
    <source>
        <dbReference type="SAM" id="Phobius"/>
    </source>
</evidence>
<proteinExistence type="predicted"/>
<feature type="transmembrane region" description="Helical" evidence="1">
    <location>
        <begin position="12"/>
        <end position="33"/>
    </location>
</feature>
<dbReference type="Proteomes" id="UP001597112">
    <property type="component" value="Unassembled WGS sequence"/>
</dbReference>
<name>A0ABW3KBL6_9BACT</name>
<sequence length="116" mass="13651">MRKIKKKLFRIVPLILGAWLVIGTIIFIAYPAWLADKDFIDLKYRSVIHQIEYRPGHRGAPHIKFDSAWYLLTIDEMYIVPYIQVGDSIVKEKGVREVKVYRRGIDGRFMLKTDID</sequence>
<dbReference type="EMBL" id="JBHTKA010000016">
    <property type="protein sequence ID" value="MFD1003675.1"/>
    <property type="molecule type" value="Genomic_DNA"/>
</dbReference>
<gene>
    <name evidence="2" type="ORF">ACFQ21_30395</name>
</gene>
<evidence type="ECO:0000313" key="2">
    <source>
        <dbReference type="EMBL" id="MFD1003675.1"/>
    </source>
</evidence>
<evidence type="ECO:0000313" key="3">
    <source>
        <dbReference type="Proteomes" id="UP001597112"/>
    </source>
</evidence>